<dbReference type="EMBL" id="CP001854">
    <property type="protein sequence ID" value="ADB53491.1"/>
    <property type="molecule type" value="Genomic_DNA"/>
</dbReference>
<dbReference type="STRING" id="469383.Cwoe_5082"/>
<dbReference type="InterPro" id="IPR050129">
    <property type="entry name" value="Zn_alcohol_dh"/>
</dbReference>
<dbReference type="KEGG" id="cwo:Cwoe_5082"/>
<keyword evidence="2 4" id="KW-0862">Zinc</keyword>
<gene>
    <name evidence="6" type="ordered locus">Cwoe_5082</name>
</gene>
<dbReference type="InterPro" id="IPR013154">
    <property type="entry name" value="ADH-like_N"/>
</dbReference>
<dbReference type="PANTHER" id="PTHR43401:SF2">
    <property type="entry name" value="L-THREONINE 3-DEHYDROGENASE"/>
    <property type="match status" value="1"/>
</dbReference>
<evidence type="ECO:0000256" key="2">
    <source>
        <dbReference type="ARBA" id="ARBA00022833"/>
    </source>
</evidence>
<reference evidence="6 7" key="1">
    <citation type="journal article" date="2010" name="Stand. Genomic Sci.">
        <title>Complete genome sequence of Conexibacter woesei type strain (ID131577).</title>
        <authorList>
            <person name="Pukall R."/>
            <person name="Lapidus A."/>
            <person name="Glavina Del Rio T."/>
            <person name="Copeland A."/>
            <person name="Tice H."/>
            <person name="Cheng J.-F."/>
            <person name="Lucas S."/>
            <person name="Chen F."/>
            <person name="Nolan M."/>
            <person name="Bruce D."/>
            <person name="Goodwin L."/>
            <person name="Pitluck S."/>
            <person name="Mavromatis K."/>
            <person name="Ivanova N."/>
            <person name="Ovchinnikova G."/>
            <person name="Pati A."/>
            <person name="Chen A."/>
            <person name="Palaniappan K."/>
            <person name="Land M."/>
            <person name="Hauser L."/>
            <person name="Chang Y.-J."/>
            <person name="Jeffries C.D."/>
            <person name="Chain P."/>
            <person name="Meincke L."/>
            <person name="Sims D."/>
            <person name="Brettin T."/>
            <person name="Detter J.C."/>
            <person name="Rohde M."/>
            <person name="Goeker M."/>
            <person name="Bristow J."/>
            <person name="Eisen J.A."/>
            <person name="Markowitz V."/>
            <person name="Kyrpides N.C."/>
            <person name="Klenk H.-P."/>
            <person name="Hugenholtz P."/>
        </authorList>
    </citation>
    <scope>NUCLEOTIDE SEQUENCE [LARGE SCALE GENOMIC DNA]</scope>
    <source>
        <strain evidence="7">DSM 14684 / CIP 108061 / JCM 11494 / NBRC 100937 / ID131577</strain>
    </source>
</reference>
<evidence type="ECO:0000313" key="7">
    <source>
        <dbReference type="Proteomes" id="UP000008229"/>
    </source>
</evidence>
<proteinExistence type="inferred from homology"/>
<dbReference type="Proteomes" id="UP000008229">
    <property type="component" value="Chromosome"/>
</dbReference>
<keyword evidence="1 4" id="KW-0479">Metal-binding</keyword>
<dbReference type="SUPFAM" id="SSF51735">
    <property type="entry name" value="NAD(P)-binding Rossmann-fold domains"/>
    <property type="match status" value="1"/>
</dbReference>
<organism evidence="6 7">
    <name type="scientific">Conexibacter woesei (strain DSM 14684 / CCUG 47730 / CIP 108061 / JCM 11494 / NBRC 100937 / ID131577)</name>
    <dbReference type="NCBI Taxonomy" id="469383"/>
    <lineage>
        <taxon>Bacteria</taxon>
        <taxon>Bacillati</taxon>
        <taxon>Actinomycetota</taxon>
        <taxon>Thermoleophilia</taxon>
        <taxon>Solirubrobacterales</taxon>
        <taxon>Conexibacteraceae</taxon>
        <taxon>Conexibacter</taxon>
    </lineage>
</organism>
<evidence type="ECO:0000256" key="3">
    <source>
        <dbReference type="ARBA" id="ARBA00023002"/>
    </source>
</evidence>
<comment type="similarity">
    <text evidence="4">Belongs to the zinc-containing alcohol dehydrogenase family.</text>
</comment>
<dbReference type="eggNOG" id="COG1063">
    <property type="taxonomic scope" value="Bacteria"/>
</dbReference>
<dbReference type="RefSeq" id="WP_012936542.1">
    <property type="nucleotide sequence ID" value="NC_013739.1"/>
</dbReference>
<protein>
    <submittedName>
        <fullName evidence="6">Alcohol dehydrogenase GroES domain protein</fullName>
    </submittedName>
</protein>
<name>D3FD99_CONWI</name>
<dbReference type="PROSITE" id="PS00059">
    <property type="entry name" value="ADH_ZINC"/>
    <property type="match status" value="1"/>
</dbReference>
<dbReference type="Gene3D" id="3.90.180.10">
    <property type="entry name" value="Medium-chain alcohol dehydrogenases, catalytic domain"/>
    <property type="match status" value="1"/>
</dbReference>
<dbReference type="AlphaFoldDB" id="D3FD99"/>
<dbReference type="Pfam" id="PF08240">
    <property type="entry name" value="ADH_N"/>
    <property type="match status" value="1"/>
</dbReference>
<dbReference type="InterPro" id="IPR002328">
    <property type="entry name" value="ADH_Zn_CS"/>
</dbReference>
<evidence type="ECO:0000256" key="4">
    <source>
        <dbReference type="RuleBase" id="RU361277"/>
    </source>
</evidence>
<evidence type="ECO:0000259" key="5">
    <source>
        <dbReference type="SMART" id="SM00829"/>
    </source>
</evidence>
<reference evidence="7" key="2">
    <citation type="submission" date="2010-01" db="EMBL/GenBank/DDBJ databases">
        <title>The complete genome of Conexibacter woesei DSM 14684.</title>
        <authorList>
            <consortium name="US DOE Joint Genome Institute (JGI-PGF)"/>
            <person name="Lucas S."/>
            <person name="Copeland A."/>
            <person name="Lapidus A."/>
            <person name="Glavina del Rio T."/>
            <person name="Dalin E."/>
            <person name="Tice H."/>
            <person name="Bruce D."/>
            <person name="Goodwin L."/>
            <person name="Pitluck S."/>
            <person name="Kyrpides N."/>
            <person name="Mavromatis K."/>
            <person name="Ivanova N."/>
            <person name="Mikhailova N."/>
            <person name="Chertkov O."/>
            <person name="Brettin T."/>
            <person name="Detter J.C."/>
            <person name="Han C."/>
            <person name="Larimer F."/>
            <person name="Land M."/>
            <person name="Hauser L."/>
            <person name="Markowitz V."/>
            <person name="Cheng J.-F."/>
            <person name="Hugenholtz P."/>
            <person name="Woyke T."/>
            <person name="Wu D."/>
            <person name="Pukall R."/>
            <person name="Steenblock K."/>
            <person name="Schneider S."/>
            <person name="Klenk H.-P."/>
            <person name="Eisen J.A."/>
        </authorList>
    </citation>
    <scope>NUCLEOTIDE SEQUENCE [LARGE SCALE GENOMIC DNA]</scope>
    <source>
        <strain evidence="7">DSM 14684 / CIP 108061 / JCM 11494 / NBRC 100937 / ID131577</strain>
    </source>
</reference>
<sequence length="333" mass="34474">MIGLAKTAGGPGNVELIERPEREPAAGEVLLDVLAAGVCGTDLHIEAGEYAAVPPVTLGHELCGVVRAAGDGVDAALIGARVVSETFFSTCGACPPCREGRPNLCALRRSIGTHVDGAFAPRTIVPARNVHRIPAWLAPEGAALAEPLACVCQCMLDPAAVAPGERVLVVGPGPMGVLAGQVARTLGGEVVLSGLPRDAARLEVARGLGLEATDTLADGFEADVAIDASGSAAGAAICMEQVRSGGRFVQVGIFGRPVTVPLDLVLKKEIDLSTGFASTPLSWRRAIRMIERRDVALDPLVSEVAALGDWRRVFDDLRASRGMKVVFDPQASA</sequence>
<dbReference type="PANTHER" id="PTHR43401">
    <property type="entry name" value="L-THREONINE 3-DEHYDROGENASE"/>
    <property type="match status" value="1"/>
</dbReference>
<dbReference type="GO" id="GO:0008270">
    <property type="term" value="F:zinc ion binding"/>
    <property type="evidence" value="ECO:0007669"/>
    <property type="project" value="InterPro"/>
</dbReference>
<dbReference type="InterPro" id="IPR036291">
    <property type="entry name" value="NAD(P)-bd_dom_sf"/>
</dbReference>
<dbReference type="SMART" id="SM00829">
    <property type="entry name" value="PKS_ER"/>
    <property type="match status" value="1"/>
</dbReference>
<dbReference type="Gene3D" id="3.40.50.720">
    <property type="entry name" value="NAD(P)-binding Rossmann-like Domain"/>
    <property type="match status" value="1"/>
</dbReference>
<dbReference type="Pfam" id="PF00107">
    <property type="entry name" value="ADH_zinc_N"/>
    <property type="match status" value="1"/>
</dbReference>
<dbReference type="InterPro" id="IPR020843">
    <property type="entry name" value="ER"/>
</dbReference>
<dbReference type="SUPFAM" id="SSF50129">
    <property type="entry name" value="GroES-like"/>
    <property type="match status" value="1"/>
</dbReference>
<dbReference type="OrthoDB" id="9797931at2"/>
<dbReference type="GO" id="GO:0016491">
    <property type="term" value="F:oxidoreductase activity"/>
    <property type="evidence" value="ECO:0007669"/>
    <property type="project" value="UniProtKB-KW"/>
</dbReference>
<evidence type="ECO:0000313" key="6">
    <source>
        <dbReference type="EMBL" id="ADB53491.1"/>
    </source>
</evidence>
<dbReference type="InterPro" id="IPR013149">
    <property type="entry name" value="ADH-like_C"/>
</dbReference>
<accession>D3FD99</accession>
<dbReference type="InterPro" id="IPR011032">
    <property type="entry name" value="GroES-like_sf"/>
</dbReference>
<comment type="cofactor">
    <cofactor evidence="4">
        <name>Zn(2+)</name>
        <dbReference type="ChEBI" id="CHEBI:29105"/>
    </cofactor>
</comment>
<keyword evidence="3" id="KW-0560">Oxidoreductase</keyword>
<evidence type="ECO:0000256" key="1">
    <source>
        <dbReference type="ARBA" id="ARBA00022723"/>
    </source>
</evidence>
<feature type="domain" description="Enoyl reductase (ER)" evidence="5">
    <location>
        <begin position="9"/>
        <end position="327"/>
    </location>
</feature>
<dbReference type="HOGENOM" id="CLU_026673_11_0_11"/>
<keyword evidence="7" id="KW-1185">Reference proteome</keyword>